<keyword evidence="5" id="KW-0472">Membrane</keyword>
<protein>
    <submittedName>
        <fullName evidence="7">Nucleotide sugar dehydrogenase</fullName>
    </submittedName>
</protein>
<sequence length="450" mass="47268">MRFLPHDRDPSVLVVGAGYVGLCLAAVLAQRGLRVIAADVDRAHVERLRAGRCTIAEPGLEELLRDGLASGRLTVTADLSAASDCDVVLLTTGTPVDAEGRLDPSQLEAACRDLAPRLRAGQLVVVKCTVSPGTTRTVVAPLLAGHGLEPGTDIGLVHCPERLAEGQALDQLRELAVVVGGVNAESAEAATAFWERHLGVPVHPVKDADVAEAVKLASNWWIDHNIAMANELALFCDAFGIDVMDVVTAANTLPKGAGRMNVLLPSVGVGGSCLPKDPVMAARAAADRGVELRTVATGRAVNDAMPGHAARNLVDGLHKLGTDPAGATVAVLGLAFKSDTGDLRETPVAPFVEHLRNAGCTIRLHDGLAEPDRVRALFGQDPEPTIAAALAGADAVAILAGHREYRELTAADLRAATRAGCLVFDGRRYFTRDEISDLHAHDLQYRGIGR</sequence>
<dbReference type="InterPro" id="IPR036220">
    <property type="entry name" value="UDP-Glc/GDP-Man_DH_C_sf"/>
</dbReference>
<dbReference type="InterPro" id="IPR008927">
    <property type="entry name" value="6-PGluconate_DH-like_C_sf"/>
</dbReference>
<dbReference type="PIRSF" id="PIRSF000124">
    <property type="entry name" value="UDPglc_GDPman_dh"/>
    <property type="match status" value="1"/>
</dbReference>
<name>A0ABW1P5I5_9PSEU</name>
<dbReference type="InterPro" id="IPR014027">
    <property type="entry name" value="UDP-Glc/GDP-Man_DH_C"/>
</dbReference>
<evidence type="ECO:0000256" key="2">
    <source>
        <dbReference type="ARBA" id="ARBA00023002"/>
    </source>
</evidence>
<keyword evidence="2" id="KW-0560">Oxidoreductase</keyword>
<feature type="transmembrane region" description="Helical" evidence="5">
    <location>
        <begin position="12"/>
        <end position="29"/>
    </location>
</feature>
<evidence type="ECO:0000313" key="7">
    <source>
        <dbReference type="EMBL" id="MFC6090012.1"/>
    </source>
</evidence>
<dbReference type="Pfam" id="PF03720">
    <property type="entry name" value="UDPG_MGDP_dh_C"/>
    <property type="match status" value="1"/>
</dbReference>
<dbReference type="InterPro" id="IPR028359">
    <property type="entry name" value="UDP_ManNAc/GlcNAc_DH"/>
</dbReference>
<dbReference type="Pfam" id="PF00984">
    <property type="entry name" value="UDPG_MGDP_dh"/>
    <property type="match status" value="1"/>
</dbReference>
<dbReference type="InterPro" id="IPR036291">
    <property type="entry name" value="NAD(P)-bd_dom_sf"/>
</dbReference>
<dbReference type="InterPro" id="IPR014026">
    <property type="entry name" value="UDP-Glc/GDP-Man_DH_dimer"/>
</dbReference>
<keyword evidence="5" id="KW-1133">Transmembrane helix</keyword>
<dbReference type="Gene3D" id="3.40.50.720">
    <property type="entry name" value="NAD(P)-binding Rossmann-like Domain"/>
    <property type="match status" value="2"/>
</dbReference>
<evidence type="ECO:0000313" key="8">
    <source>
        <dbReference type="Proteomes" id="UP001596220"/>
    </source>
</evidence>
<reference evidence="8" key="1">
    <citation type="journal article" date="2019" name="Int. J. Syst. Evol. Microbiol.">
        <title>The Global Catalogue of Microorganisms (GCM) 10K type strain sequencing project: providing services to taxonomists for standard genome sequencing and annotation.</title>
        <authorList>
            <consortium name="The Broad Institute Genomics Platform"/>
            <consortium name="The Broad Institute Genome Sequencing Center for Infectious Disease"/>
            <person name="Wu L."/>
            <person name="Ma J."/>
        </authorList>
    </citation>
    <scope>NUCLEOTIDE SEQUENCE [LARGE SCALE GENOMIC DNA]</scope>
    <source>
        <strain evidence="8">CGMCC 4.7246</strain>
    </source>
</reference>
<dbReference type="Pfam" id="PF03721">
    <property type="entry name" value="UDPG_MGDP_dh_N"/>
    <property type="match status" value="1"/>
</dbReference>
<evidence type="ECO:0000256" key="5">
    <source>
        <dbReference type="SAM" id="Phobius"/>
    </source>
</evidence>
<dbReference type="PANTHER" id="PTHR43491">
    <property type="entry name" value="UDP-N-ACETYL-D-MANNOSAMINE DEHYDROGENASE"/>
    <property type="match status" value="1"/>
</dbReference>
<dbReference type="SUPFAM" id="SSF48179">
    <property type="entry name" value="6-phosphogluconate dehydrogenase C-terminal domain-like"/>
    <property type="match status" value="1"/>
</dbReference>
<dbReference type="PIRSF" id="PIRSF500136">
    <property type="entry name" value="UDP_ManNAc_DH"/>
    <property type="match status" value="1"/>
</dbReference>
<keyword evidence="8" id="KW-1185">Reference proteome</keyword>
<dbReference type="SMART" id="SM00984">
    <property type="entry name" value="UDPG_MGDP_dh_C"/>
    <property type="match status" value="1"/>
</dbReference>
<dbReference type="PANTHER" id="PTHR43491:SF2">
    <property type="entry name" value="UDP-N-ACETYL-D-MANNOSAMINE DEHYDROGENASE"/>
    <property type="match status" value="1"/>
</dbReference>
<proteinExistence type="inferred from homology"/>
<comment type="similarity">
    <text evidence="1 4">Belongs to the UDP-glucose/GDP-mannose dehydrogenase family.</text>
</comment>
<gene>
    <name evidence="7" type="ORF">ACFP3R_12080</name>
</gene>
<dbReference type="Proteomes" id="UP001596220">
    <property type="component" value="Unassembled WGS sequence"/>
</dbReference>
<evidence type="ECO:0000259" key="6">
    <source>
        <dbReference type="SMART" id="SM00984"/>
    </source>
</evidence>
<dbReference type="InterPro" id="IPR001732">
    <property type="entry name" value="UDP-Glc/GDP-Man_DH_N"/>
</dbReference>
<dbReference type="InterPro" id="IPR017476">
    <property type="entry name" value="UDP-Glc/GDP-Man"/>
</dbReference>
<keyword evidence="3" id="KW-0520">NAD</keyword>
<feature type="domain" description="UDP-glucose/GDP-mannose dehydrogenase C-terminal" evidence="6">
    <location>
        <begin position="330"/>
        <end position="432"/>
    </location>
</feature>
<keyword evidence="5" id="KW-0812">Transmembrane</keyword>
<dbReference type="NCBIfam" id="TIGR03026">
    <property type="entry name" value="NDP-sugDHase"/>
    <property type="match status" value="1"/>
</dbReference>
<accession>A0ABW1P5I5</accession>
<evidence type="ECO:0000256" key="4">
    <source>
        <dbReference type="PIRNR" id="PIRNR000124"/>
    </source>
</evidence>
<dbReference type="SUPFAM" id="SSF52413">
    <property type="entry name" value="UDP-glucose/GDP-mannose dehydrogenase C-terminal domain"/>
    <property type="match status" value="1"/>
</dbReference>
<evidence type="ECO:0000256" key="1">
    <source>
        <dbReference type="ARBA" id="ARBA00006601"/>
    </source>
</evidence>
<dbReference type="EMBL" id="JBHSQO010000010">
    <property type="protein sequence ID" value="MFC6090012.1"/>
    <property type="molecule type" value="Genomic_DNA"/>
</dbReference>
<dbReference type="RefSeq" id="WP_380635577.1">
    <property type="nucleotide sequence ID" value="NZ_JBHSQO010000010.1"/>
</dbReference>
<organism evidence="7 8">
    <name type="scientific">Saccharothrix lopnurensis</name>
    <dbReference type="NCBI Taxonomy" id="1670621"/>
    <lineage>
        <taxon>Bacteria</taxon>
        <taxon>Bacillati</taxon>
        <taxon>Actinomycetota</taxon>
        <taxon>Actinomycetes</taxon>
        <taxon>Pseudonocardiales</taxon>
        <taxon>Pseudonocardiaceae</taxon>
        <taxon>Saccharothrix</taxon>
    </lineage>
</organism>
<evidence type="ECO:0000256" key="3">
    <source>
        <dbReference type="ARBA" id="ARBA00023027"/>
    </source>
</evidence>
<comment type="caution">
    <text evidence="7">The sequence shown here is derived from an EMBL/GenBank/DDBJ whole genome shotgun (WGS) entry which is preliminary data.</text>
</comment>
<dbReference type="SUPFAM" id="SSF51735">
    <property type="entry name" value="NAD(P)-binding Rossmann-fold domains"/>
    <property type="match status" value="1"/>
</dbReference>